<dbReference type="InterPro" id="IPR002885">
    <property type="entry name" value="PPR_rpt"/>
</dbReference>
<dbReference type="EMBL" id="CM029045">
    <property type="protein sequence ID" value="KAG2597850.1"/>
    <property type="molecule type" value="Genomic_DNA"/>
</dbReference>
<dbReference type="Pfam" id="PF20431">
    <property type="entry name" value="E_motif"/>
    <property type="match status" value="1"/>
</dbReference>
<dbReference type="InterPro" id="IPR032867">
    <property type="entry name" value="DYW_dom"/>
</dbReference>
<keyword evidence="6" id="KW-1185">Reference proteome</keyword>
<protein>
    <recommendedName>
        <fullName evidence="4">DYW domain-containing protein</fullName>
    </recommendedName>
</protein>
<proteinExistence type="predicted"/>
<feature type="repeat" description="PPR" evidence="3">
    <location>
        <begin position="424"/>
        <end position="454"/>
    </location>
</feature>
<dbReference type="InterPro" id="IPR046960">
    <property type="entry name" value="PPR_At4g14850-like_plant"/>
</dbReference>
<evidence type="ECO:0000256" key="3">
    <source>
        <dbReference type="PROSITE-ProRule" id="PRU00708"/>
    </source>
</evidence>
<feature type="domain" description="DYW" evidence="4">
    <location>
        <begin position="670"/>
        <end position="762"/>
    </location>
</feature>
<accession>A0A8T0SHH6</accession>
<dbReference type="Proteomes" id="UP000823388">
    <property type="component" value="Chromosome 5K"/>
</dbReference>
<dbReference type="GO" id="GO:0003723">
    <property type="term" value="F:RNA binding"/>
    <property type="evidence" value="ECO:0007669"/>
    <property type="project" value="InterPro"/>
</dbReference>
<dbReference type="GO" id="GO:0008270">
    <property type="term" value="F:zinc ion binding"/>
    <property type="evidence" value="ECO:0007669"/>
    <property type="project" value="InterPro"/>
</dbReference>
<dbReference type="PANTHER" id="PTHR47926">
    <property type="entry name" value="PENTATRICOPEPTIDE REPEAT-CONTAINING PROTEIN"/>
    <property type="match status" value="1"/>
</dbReference>
<dbReference type="FunFam" id="1.25.40.10:FF:000494">
    <property type="entry name" value="Putative pentatricopeptide repeat-containing protein, mitochondrial"/>
    <property type="match status" value="1"/>
</dbReference>
<feature type="repeat" description="PPR" evidence="3">
    <location>
        <begin position="455"/>
        <end position="489"/>
    </location>
</feature>
<gene>
    <name evidence="5" type="ORF">PVAP13_5KG244100</name>
</gene>
<dbReference type="PANTHER" id="PTHR47926:SF520">
    <property type="entry name" value="DYW DOMAIN-CONTAINING PROTEIN"/>
    <property type="match status" value="1"/>
</dbReference>
<dbReference type="FunFam" id="1.25.40.10:FF:000397">
    <property type="entry name" value="Pentatricopeptide repeat-containing protein At2g40720"/>
    <property type="match status" value="1"/>
</dbReference>
<dbReference type="InterPro" id="IPR011990">
    <property type="entry name" value="TPR-like_helical_dom_sf"/>
</dbReference>
<sequence length="762" mass="84319">MIRRLLHSTVYQPSGPPRRDLATNAALQWLDDELASLALPKLDSYACARLLQRCIARGDARTGRAVHARVVQRGGVVRLDTFCANVLLNLYAKLGPLAAARSMFDGMPKRNMVSFVTLAQGHAMRGEFEEAAKLFLRLRREGHEVNQFVLTTMLKLLVAMDAAGLVCSVHACACLCGDVVTWTAMVSCYSENDSPEDAINVFSKMWMAGSMPNPFALTSVLKAAVCLSSPLLGKGIHGCSVKTLCDTEPHVGGALLDIFMISRYAQNYQNQHAFEMFLRMMRSSVMPNEFSLSGVLQACTNVAFLDLGEQIHNLVIKLGYESELFVGNALMDLYAKCRNMENSLEIFSSLQDANEVSWNTVIVGYCQSGFGEEASRVFRQMRVAQMLSTQVTYSSVLRACANTASIKHAVQIHSMVEKSTFSSDTIVCNSLIDTYAKCGCIKDALKVFEAIKQCDVISWNAIISGYALHGRGMDALELFDRMKKTSIKANDVTFVALLSVCGSTGLVNQGLSLFNSMRMDHGIKPSMEHYTCIVRLRGRAGHLNDALNFIGDIPSAPSAMVWRALLSSCVVHKNVALGRFSAEKVLEIEPQDETTYALLSNMYAAAGILDQVALLRKSMRNIGVKKEAGLSWVEIKGEVHAFSVGSVDHPDMRVINAMLEWLSLKAIRKGYVPDINVVLHDVDDEEKARMLWVHSERLALAYGLAMTPPGHPIRIMKNLRSCLDCHTVFKVISKIVPREIIVRDINRFHHFEQGICSCGDYW</sequence>
<keyword evidence="1" id="KW-0677">Repeat</keyword>
<feature type="repeat" description="PPR" evidence="3">
    <location>
        <begin position="178"/>
        <end position="212"/>
    </location>
</feature>
<dbReference type="InterPro" id="IPR046848">
    <property type="entry name" value="E_motif"/>
</dbReference>
<dbReference type="NCBIfam" id="TIGR00756">
    <property type="entry name" value="PPR"/>
    <property type="match status" value="5"/>
</dbReference>
<evidence type="ECO:0000256" key="1">
    <source>
        <dbReference type="ARBA" id="ARBA00022737"/>
    </source>
</evidence>
<dbReference type="Pfam" id="PF13041">
    <property type="entry name" value="PPR_2"/>
    <property type="match status" value="2"/>
</dbReference>
<evidence type="ECO:0000313" key="5">
    <source>
        <dbReference type="EMBL" id="KAG2597850.1"/>
    </source>
</evidence>
<comment type="caution">
    <text evidence="5">The sequence shown here is derived from an EMBL/GenBank/DDBJ whole genome shotgun (WGS) entry which is preliminary data.</text>
</comment>
<organism evidence="5 6">
    <name type="scientific">Panicum virgatum</name>
    <name type="common">Blackwell switchgrass</name>
    <dbReference type="NCBI Taxonomy" id="38727"/>
    <lineage>
        <taxon>Eukaryota</taxon>
        <taxon>Viridiplantae</taxon>
        <taxon>Streptophyta</taxon>
        <taxon>Embryophyta</taxon>
        <taxon>Tracheophyta</taxon>
        <taxon>Spermatophyta</taxon>
        <taxon>Magnoliopsida</taxon>
        <taxon>Liliopsida</taxon>
        <taxon>Poales</taxon>
        <taxon>Poaceae</taxon>
        <taxon>PACMAD clade</taxon>
        <taxon>Panicoideae</taxon>
        <taxon>Panicodae</taxon>
        <taxon>Paniceae</taxon>
        <taxon>Panicinae</taxon>
        <taxon>Panicum</taxon>
        <taxon>Panicum sect. Hiantes</taxon>
    </lineage>
</organism>
<keyword evidence="2" id="KW-0809">Transit peptide</keyword>
<evidence type="ECO:0000256" key="2">
    <source>
        <dbReference type="ARBA" id="ARBA00022946"/>
    </source>
</evidence>
<name>A0A8T0SHH6_PANVG</name>
<dbReference type="Pfam" id="PF14432">
    <property type="entry name" value="DYW_deaminase"/>
    <property type="match status" value="1"/>
</dbReference>
<dbReference type="AlphaFoldDB" id="A0A8T0SHH6"/>
<feature type="repeat" description="PPR" evidence="3">
    <location>
        <begin position="354"/>
        <end position="388"/>
    </location>
</feature>
<evidence type="ECO:0000259" key="4">
    <source>
        <dbReference type="Pfam" id="PF14432"/>
    </source>
</evidence>
<dbReference type="FunFam" id="1.25.40.10:FF:001093">
    <property type="entry name" value="Pentatricopeptide repeat-containing protein At2g34400"/>
    <property type="match status" value="1"/>
</dbReference>
<dbReference type="Pfam" id="PF01535">
    <property type="entry name" value="PPR"/>
    <property type="match status" value="5"/>
</dbReference>
<dbReference type="GO" id="GO:0009451">
    <property type="term" value="P:RNA modification"/>
    <property type="evidence" value="ECO:0007669"/>
    <property type="project" value="InterPro"/>
</dbReference>
<dbReference type="Gene3D" id="1.25.40.10">
    <property type="entry name" value="Tetratricopeptide repeat domain"/>
    <property type="match status" value="4"/>
</dbReference>
<reference evidence="5" key="1">
    <citation type="submission" date="2020-05" db="EMBL/GenBank/DDBJ databases">
        <title>WGS assembly of Panicum virgatum.</title>
        <authorList>
            <person name="Lovell J.T."/>
            <person name="Jenkins J."/>
            <person name="Shu S."/>
            <person name="Juenger T.E."/>
            <person name="Schmutz J."/>
        </authorList>
    </citation>
    <scope>NUCLEOTIDE SEQUENCE</scope>
    <source>
        <strain evidence="5">AP13</strain>
    </source>
</reference>
<feature type="repeat" description="PPR" evidence="3">
    <location>
        <begin position="111"/>
        <end position="145"/>
    </location>
</feature>
<dbReference type="PROSITE" id="PS51375">
    <property type="entry name" value="PPR"/>
    <property type="match status" value="5"/>
</dbReference>
<evidence type="ECO:0000313" key="6">
    <source>
        <dbReference type="Proteomes" id="UP000823388"/>
    </source>
</evidence>